<feature type="DNA-binding region" description="OmpR/PhoB-type" evidence="7">
    <location>
        <begin position="127"/>
        <end position="225"/>
    </location>
</feature>
<feature type="domain" description="Response regulatory" evidence="8">
    <location>
        <begin position="2"/>
        <end position="115"/>
    </location>
</feature>
<evidence type="ECO:0000256" key="2">
    <source>
        <dbReference type="ARBA" id="ARBA00023012"/>
    </source>
</evidence>
<evidence type="ECO:0000259" key="8">
    <source>
        <dbReference type="PROSITE" id="PS50110"/>
    </source>
</evidence>
<dbReference type="EMBL" id="RKMG01000003">
    <property type="protein sequence ID" value="RPA63698.1"/>
    <property type="molecule type" value="Genomic_DNA"/>
</dbReference>
<evidence type="ECO:0000256" key="4">
    <source>
        <dbReference type="ARBA" id="ARBA00023125"/>
    </source>
</evidence>
<dbReference type="AlphaFoldDB" id="A0A3N4GRC2"/>
<dbReference type="Proteomes" id="UP000273977">
    <property type="component" value="Unassembled WGS sequence"/>
</dbReference>
<sequence>MKVMLVEDDMVIARELAANLEKWQYQTYIVSDFDQVEADVVREAPHLILMDLNLPAYNGFYWTDRIRRQSKVPIIFISSVSEPMDMIMAMQMGADDYITKPIDMQLTISKIQALLRRTYDFADQSADQQFAFAGVRLQPTQSALTYQGQTIDLTFTELQILISLFRDAGQVVTRHSILDFCWQNDQFIDDNTLAVNMSRIRKKLRSIGLDDLIETKKNMGYRLVDPQATADNP</sequence>
<feature type="modified residue" description="4-aspartylphosphate" evidence="6">
    <location>
        <position position="51"/>
    </location>
</feature>
<dbReference type="InterPro" id="IPR039420">
    <property type="entry name" value="WalR-like"/>
</dbReference>
<evidence type="ECO:0000259" key="9">
    <source>
        <dbReference type="PROSITE" id="PS51755"/>
    </source>
</evidence>
<dbReference type="GO" id="GO:0006355">
    <property type="term" value="P:regulation of DNA-templated transcription"/>
    <property type="evidence" value="ECO:0007669"/>
    <property type="project" value="InterPro"/>
</dbReference>
<dbReference type="Pfam" id="PF00072">
    <property type="entry name" value="Response_reg"/>
    <property type="match status" value="1"/>
</dbReference>
<dbReference type="GO" id="GO:0000976">
    <property type="term" value="F:transcription cis-regulatory region binding"/>
    <property type="evidence" value="ECO:0007669"/>
    <property type="project" value="TreeGrafter"/>
</dbReference>
<dbReference type="OrthoDB" id="9790442at2"/>
<dbReference type="CDD" id="cd00383">
    <property type="entry name" value="trans_reg_C"/>
    <property type="match status" value="1"/>
</dbReference>
<evidence type="ECO:0000256" key="5">
    <source>
        <dbReference type="ARBA" id="ARBA00023163"/>
    </source>
</evidence>
<feature type="domain" description="OmpR/PhoB-type" evidence="9">
    <location>
        <begin position="127"/>
        <end position="225"/>
    </location>
</feature>
<accession>A0A3N4GRC2</accession>
<dbReference type="InterPro" id="IPR011006">
    <property type="entry name" value="CheY-like_superfamily"/>
</dbReference>
<dbReference type="InterPro" id="IPR001789">
    <property type="entry name" value="Sig_transdc_resp-reg_receiver"/>
</dbReference>
<evidence type="ECO:0000256" key="1">
    <source>
        <dbReference type="ARBA" id="ARBA00022553"/>
    </source>
</evidence>
<dbReference type="Pfam" id="PF00486">
    <property type="entry name" value="Trans_reg_C"/>
    <property type="match status" value="1"/>
</dbReference>
<dbReference type="InterPro" id="IPR016032">
    <property type="entry name" value="Sig_transdc_resp-reg_C-effctor"/>
</dbReference>
<dbReference type="PROSITE" id="PS50110">
    <property type="entry name" value="RESPONSE_REGULATORY"/>
    <property type="match status" value="1"/>
</dbReference>
<keyword evidence="4 7" id="KW-0238">DNA-binding</keyword>
<evidence type="ECO:0000256" key="6">
    <source>
        <dbReference type="PROSITE-ProRule" id="PRU00169"/>
    </source>
</evidence>
<dbReference type="SMART" id="SM00448">
    <property type="entry name" value="REC"/>
    <property type="match status" value="1"/>
</dbReference>
<dbReference type="GO" id="GO:0000156">
    <property type="term" value="F:phosphorelay response regulator activity"/>
    <property type="evidence" value="ECO:0007669"/>
    <property type="project" value="TreeGrafter"/>
</dbReference>
<dbReference type="SUPFAM" id="SSF52172">
    <property type="entry name" value="CheY-like"/>
    <property type="match status" value="1"/>
</dbReference>
<gene>
    <name evidence="10" type="ORF">EF384_01420</name>
</gene>
<dbReference type="PANTHER" id="PTHR48111">
    <property type="entry name" value="REGULATOR OF RPOS"/>
    <property type="match status" value="1"/>
</dbReference>
<dbReference type="GO" id="GO:0032993">
    <property type="term" value="C:protein-DNA complex"/>
    <property type="evidence" value="ECO:0007669"/>
    <property type="project" value="TreeGrafter"/>
</dbReference>
<evidence type="ECO:0000313" key="10">
    <source>
        <dbReference type="EMBL" id="RPA63698.1"/>
    </source>
</evidence>
<evidence type="ECO:0000256" key="3">
    <source>
        <dbReference type="ARBA" id="ARBA00023015"/>
    </source>
</evidence>
<proteinExistence type="predicted"/>
<protein>
    <submittedName>
        <fullName evidence="10">DNA-binding response regulator</fullName>
    </submittedName>
</protein>
<dbReference type="InterPro" id="IPR001867">
    <property type="entry name" value="OmpR/PhoB-type_DNA-bd"/>
</dbReference>
<dbReference type="PROSITE" id="PS51755">
    <property type="entry name" value="OMPR_PHOB"/>
    <property type="match status" value="1"/>
</dbReference>
<comment type="caution">
    <text evidence="10">The sequence shown here is derived from an EMBL/GenBank/DDBJ whole genome shotgun (WGS) entry which is preliminary data.</text>
</comment>
<reference evidence="10 11" key="1">
    <citation type="submission" date="2018-11" db="EMBL/GenBank/DDBJ databases">
        <title>Aerococcus sp. SJQ22, whole genome shotgun sequence.</title>
        <authorList>
            <person name="Sun L."/>
            <person name="Gao X."/>
            <person name="Chen W."/>
            <person name="Huang K."/>
        </authorList>
    </citation>
    <scope>NUCLEOTIDE SEQUENCE [LARGE SCALE GENOMIC DNA]</scope>
    <source>
        <strain evidence="10 11">SJQ22</strain>
    </source>
</reference>
<keyword evidence="2" id="KW-0902">Two-component regulatory system</keyword>
<dbReference type="PANTHER" id="PTHR48111:SF43">
    <property type="entry name" value="STAGE 0 SPORULATION PROTEIN A HOMOLOG"/>
    <property type="match status" value="1"/>
</dbReference>
<keyword evidence="11" id="KW-1185">Reference proteome</keyword>
<dbReference type="InterPro" id="IPR036388">
    <property type="entry name" value="WH-like_DNA-bd_sf"/>
</dbReference>
<dbReference type="GO" id="GO:0005829">
    <property type="term" value="C:cytosol"/>
    <property type="evidence" value="ECO:0007669"/>
    <property type="project" value="TreeGrafter"/>
</dbReference>
<dbReference type="Gene3D" id="1.10.10.10">
    <property type="entry name" value="Winged helix-like DNA-binding domain superfamily/Winged helix DNA-binding domain"/>
    <property type="match status" value="1"/>
</dbReference>
<keyword evidence="3" id="KW-0805">Transcription regulation</keyword>
<dbReference type="SUPFAM" id="SSF46894">
    <property type="entry name" value="C-terminal effector domain of the bipartite response regulators"/>
    <property type="match status" value="1"/>
</dbReference>
<name>A0A3N4GRC2_9LACT</name>
<dbReference type="Gene3D" id="3.40.50.2300">
    <property type="match status" value="1"/>
</dbReference>
<dbReference type="SMART" id="SM00862">
    <property type="entry name" value="Trans_reg_C"/>
    <property type="match status" value="1"/>
</dbReference>
<evidence type="ECO:0000256" key="7">
    <source>
        <dbReference type="PROSITE-ProRule" id="PRU01091"/>
    </source>
</evidence>
<evidence type="ECO:0000313" key="11">
    <source>
        <dbReference type="Proteomes" id="UP000273977"/>
    </source>
</evidence>
<organism evidence="10 11">
    <name type="scientific">Aerococcus agrisoli</name>
    <dbReference type="NCBI Taxonomy" id="2487350"/>
    <lineage>
        <taxon>Bacteria</taxon>
        <taxon>Bacillati</taxon>
        <taxon>Bacillota</taxon>
        <taxon>Bacilli</taxon>
        <taxon>Lactobacillales</taxon>
        <taxon>Aerococcaceae</taxon>
        <taxon>Aerococcus</taxon>
    </lineage>
</organism>
<keyword evidence="1 6" id="KW-0597">Phosphoprotein</keyword>
<keyword evidence="5" id="KW-0804">Transcription</keyword>